<feature type="transmembrane region" description="Helical" evidence="3">
    <location>
        <begin position="194"/>
        <end position="216"/>
    </location>
</feature>
<evidence type="ECO:0000256" key="3">
    <source>
        <dbReference type="SAM" id="Phobius"/>
    </source>
</evidence>
<feature type="transmembrane region" description="Helical" evidence="3">
    <location>
        <begin position="105"/>
        <end position="125"/>
    </location>
</feature>
<evidence type="ECO:0000313" key="4">
    <source>
        <dbReference type="EMBL" id="EOD00710.1"/>
    </source>
</evidence>
<dbReference type="GO" id="GO:0016020">
    <property type="term" value="C:membrane"/>
    <property type="evidence" value="ECO:0007669"/>
    <property type="project" value="InterPro"/>
</dbReference>
<accession>R1CEI7</accession>
<keyword evidence="5" id="KW-1185">Reference proteome</keyword>
<evidence type="ECO:0000256" key="1">
    <source>
        <dbReference type="ARBA" id="ARBA00022692"/>
    </source>
</evidence>
<dbReference type="RefSeq" id="WP_006311964.1">
    <property type="nucleotide sequence ID" value="NZ_ARZA01000128.1"/>
</dbReference>
<keyword evidence="1 3" id="KW-0812">Transmembrane</keyword>
<feature type="transmembrane region" description="Helical" evidence="3">
    <location>
        <begin position="44"/>
        <end position="67"/>
    </location>
</feature>
<dbReference type="eggNOG" id="COG4720">
    <property type="taxonomic scope" value="Bacteria"/>
</dbReference>
<evidence type="ECO:0000256" key="2">
    <source>
        <dbReference type="ARBA" id="ARBA00022989"/>
    </source>
</evidence>
<organism evidence="4 5">
    <name type="scientific">Caldisalinibacter kiritimatiensis</name>
    <dbReference type="NCBI Taxonomy" id="1304284"/>
    <lineage>
        <taxon>Bacteria</taxon>
        <taxon>Bacillati</taxon>
        <taxon>Bacillota</taxon>
        <taxon>Tissierellia</taxon>
        <taxon>Tissierellales</taxon>
        <taxon>Thermohalobacteraceae</taxon>
        <taxon>Caldisalinibacter</taxon>
    </lineage>
</organism>
<evidence type="ECO:0000313" key="5">
    <source>
        <dbReference type="Proteomes" id="UP000013378"/>
    </source>
</evidence>
<comment type="caution">
    <text evidence="4">The sequence shown here is derived from an EMBL/GenBank/DDBJ whole genome shotgun (WGS) entry which is preliminary data.</text>
</comment>
<gene>
    <name evidence="4" type="ORF">L21TH_1236</name>
</gene>
<dbReference type="Proteomes" id="UP000013378">
    <property type="component" value="Unassembled WGS sequence"/>
</dbReference>
<dbReference type="PANTHER" id="PTHR37815">
    <property type="entry name" value="UPF0397 PROTEIN BC_2624-RELATED"/>
    <property type="match status" value="1"/>
</dbReference>
<feature type="transmembrane region" description="Helical" evidence="3">
    <location>
        <begin position="236"/>
        <end position="253"/>
    </location>
</feature>
<sequence length="263" mass="29037">MRLNTKKLTYGGLMTALVFVATAFVPQIPIPFTQGYVHLGDSMVFVAAILLGWQYGAIAGGLGSALADLYLGFYIWILPTLIIKALMGAIVGFMGKTYREKKLKAIKNVINVVIGGGWIITGVYMKNLLNVRLREIENSELAMKLVNEFEQIKNLQDLSNLIDYVQSFLLAAIVIIPLVVVMISILFRYKDKEVFGLSNLVGMATAGIWMVIGYYFAGSLITGSLIVPIFSVPFNILQFVVGVVIAFPISIAIKRTRYLDNIQ</sequence>
<feature type="transmembrane region" description="Helical" evidence="3">
    <location>
        <begin position="12"/>
        <end position="32"/>
    </location>
</feature>
<feature type="transmembrane region" description="Helical" evidence="3">
    <location>
        <begin position="164"/>
        <end position="187"/>
    </location>
</feature>
<name>R1CEI7_9FIRM</name>
<feature type="transmembrane region" description="Helical" evidence="3">
    <location>
        <begin position="73"/>
        <end position="93"/>
    </location>
</feature>
<keyword evidence="3" id="KW-0472">Membrane</keyword>
<proteinExistence type="predicted"/>
<dbReference type="EMBL" id="ARZA01000128">
    <property type="protein sequence ID" value="EOD00710.1"/>
    <property type="molecule type" value="Genomic_DNA"/>
</dbReference>
<dbReference type="PANTHER" id="PTHR37815:SF3">
    <property type="entry name" value="UPF0397 PROTEIN SPR0429"/>
    <property type="match status" value="1"/>
</dbReference>
<dbReference type="AlphaFoldDB" id="R1CEI7"/>
<keyword evidence="2 3" id="KW-1133">Transmembrane helix</keyword>
<reference evidence="4 5" key="1">
    <citation type="journal article" date="2015" name="Geomicrobiol. J.">
        <title>Caldisalinibacter kiritimatiensis gen. nov., sp. nov., a moderately thermohalophilic thiosulfate-reducing bacterium from a hypersaline microbial mat.</title>
        <authorList>
            <person name="Ben Hania W."/>
            <person name="Joseph M."/>
            <person name="Fiebig A."/>
            <person name="Bunk B."/>
            <person name="Klenk H.-P."/>
            <person name="Fardeau M.-L."/>
            <person name="Spring S."/>
        </authorList>
    </citation>
    <scope>NUCLEOTIDE SEQUENCE [LARGE SCALE GENOMIC DNA]</scope>
    <source>
        <strain evidence="4 5">L21-TH-D2</strain>
    </source>
</reference>
<dbReference type="Gene3D" id="1.10.1760.20">
    <property type="match status" value="1"/>
</dbReference>
<dbReference type="Pfam" id="PF07155">
    <property type="entry name" value="ECF-ribofla_trS"/>
    <property type="match status" value="2"/>
</dbReference>
<dbReference type="OrthoDB" id="411368at2"/>
<dbReference type="STRING" id="1304284.L21TH_1236"/>
<protein>
    <submittedName>
        <fullName evidence="4">Substrate-specific component PdxU2 of predicted pyridoxin-related ECF transporter</fullName>
    </submittedName>
</protein>
<dbReference type="InterPro" id="IPR009825">
    <property type="entry name" value="ECF_substrate-spec-like"/>
</dbReference>